<feature type="non-terminal residue" evidence="1">
    <location>
        <position position="60"/>
    </location>
</feature>
<dbReference type="Proteomes" id="UP000594638">
    <property type="component" value="Unassembled WGS sequence"/>
</dbReference>
<accession>A0A8S0U120</accession>
<dbReference type="EMBL" id="CACTIH010007401">
    <property type="protein sequence ID" value="CAA3012461.1"/>
    <property type="molecule type" value="Genomic_DNA"/>
</dbReference>
<feature type="non-terminal residue" evidence="1">
    <location>
        <position position="1"/>
    </location>
</feature>
<dbReference type="AlphaFoldDB" id="A0A8S0U120"/>
<reference evidence="1 2" key="1">
    <citation type="submission" date="2019-12" db="EMBL/GenBank/DDBJ databases">
        <authorList>
            <person name="Alioto T."/>
            <person name="Alioto T."/>
            <person name="Gomez Garrido J."/>
        </authorList>
    </citation>
    <scope>NUCLEOTIDE SEQUENCE [LARGE SCALE GENOMIC DNA]</scope>
</reference>
<evidence type="ECO:0000313" key="2">
    <source>
        <dbReference type="Proteomes" id="UP000594638"/>
    </source>
</evidence>
<evidence type="ECO:0000313" key="1">
    <source>
        <dbReference type="EMBL" id="CAA3012461.1"/>
    </source>
</evidence>
<gene>
    <name evidence="1" type="ORF">OLEA9_A085913</name>
</gene>
<proteinExistence type="predicted"/>
<dbReference type="Gramene" id="OE9A085913T1">
    <property type="protein sequence ID" value="OE9A085913C1"/>
    <property type="gene ID" value="OE9A085913"/>
</dbReference>
<sequence>VSSMKRLSNTQNQTHSKCLVAHFIDVTWNLREWILLLRRLAFIDATISIFVKLDVENYYE</sequence>
<name>A0A8S0U120_OLEEU</name>
<keyword evidence="2" id="KW-1185">Reference proteome</keyword>
<organism evidence="1 2">
    <name type="scientific">Olea europaea subsp. europaea</name>
    <dbReference type="NCBI Taxonomy" id="158383"/>
    <lineage>
        <taxon>Eukaryota</taxon>
        <taxon>Viridiplantae</taxon>
        <taxon>Streptophyta</taxon>
        <taxon>Embryophyta</taxon>
        <taxon>Tracheophyta</taxon>
        <taxon>Spermatophyta</taxon>
        <taxon>Magnoliopsida</taxon>
        <taxon>eudicotyledons</taxon>
        <taxon>Gunneridae</taxon>
        <taxon>Pentapetalae</taxon>
        <taxon>asterids</taxon>
        <taxon>lamiids</taxon>
        <taxon>Lamiales</taxon>
        <taxon>Oleaceae</taxon>
        <taxon>Oleeae</taxon>
        <taxon>Olea</taxon>
    </lineage>
</organism>
<comment type="caution">
    <text evidence="1">The sequence shown here is derived from an EMBL/GenBank/DDBJ whole genome shotgun (WGS) entry which is preliminary data.</text>
</comment>
<protein>
    <submittedName>
        <fullName evidence="1">Uncharacterized protein</fullName>
    </submittedName>
</protein>